<protein>
    <submittedName>
        <fullName evidence="2">Uncharacterized protein</fullName>
    </submittedName>
</protein>
<dbReference type="EMBL" id="FTNE01000001">
    <property type="protein sequence ID" value="SIQ08572.1"/>
    <property type="molecule type" value="Genomic_DNA"/>
</dbReference>
<accession>A0A8G2FCR2</accession>
<evidence type="ECO:0000313" key="3">
    <source>
        <dbReference type="Proteomes" id="UP000186308"/>
    </source>
</evidence>
<proteinExistence type="predicted"/>
<gene>
    <name evidence="2" type="ORF">SAMN05421828_101212</name>
</gene>
<sequence length="186" mass="20630">MDALCAIVAEKGRAAHIPAPMVHLIWIRLRNLTARFLAALARGAQPTRPKRPAPKPQAAATTEPDTAQTHQPRRKRLTLPRSEAWLYRLLPETGFARFTLQHLLGDPTFAGLLQANPKLIRILTPLYNAMGVDLPTEPPFFPDQPPVTESRRHIIFGAPKPDAPEPVAPEPDAPQLAHPEFKKRPA</sequence>
<dbReference type="AlphaFoldDB" id="A0A8G2FCR2"/>
<name>A0A8G2FCR2_ACIRU</name>
<reference evidence="2 3" key="1">
    <citation type="submission" date="2017-01" db="EMBL/GenBank/DDBJ databases">
        <authorList>
            <person name="Varghese N."/>
            <person name="Submissions S."/>
        </authorList>
    </citation>
    <scope>NUCLEOTIDE SEQUENCE [LARGE SCALE GENOMIC DNA]</scope>
    <source>
        <strain evidence="2 3">ATCC 35905</strain>
    </source>
</reference>
<dbReference type="Proteomes" id="UP000186308">
    <property type="component" value="Unassembled WGS sequence"/>
</dbReference>
<comment type="caution">
    <text evidence="2">The sequence shown here is derived from an EMBL/GenBank/DDBJ whole genome shotgun (WGS) entry which is preliminary data.</text>
</comment>
<organism evidence="2 3">
    <name type="scientific">Acidiphilium rubrum</name>
    <dbReference type="NCBI Taxonomy" id="526"/>
    <lineage>
        <taxon>Bacteria</taxon>
        <taxon>Pseudomonadati</taxon>
        <taxon>Pseudomonadota</taxon>
        <taxon>Alphaproteobacteria</taxon>
        <taxon>Acetobacterales</taxon>
        <taxon>Acidocellaceae</taxon>
        <taxon>Acidiphilium</taxon>
    </lineage>
</organism>
<feature type="region of interest" description="Disordered" evidence="1">
    <location>
        <begin position="153"/>
        <end position="186"/>
    </location>
</feature>
<evidence type="ECO:0000256" key="1">
    <source>
        <dbReference type="SAM" id="MobiDB-lite"/>
    </source>
</evidence>
<feature type="region of interest" description="Disordered" evidence="1">
    <location>
        <begin position="43"/>
        <end position="75"/>
    </location>
</feature>
<keyword evidence="3" id="KW-1185">Reference proteome</keyword>
<evidence type="ECO:0000313" key="2">
    <source>
        <dbReference type="EMBL" id="SIQ08572.1"/>
    </source>
</evidence>